<comment type="similarity">
    <text evidence="1">Belongs to the peptidase S49 family.</text>
</comment>
<dbReference type="PANTHER" id="PTHR42987">
    <property type="entry name" value="PEPTIDASE S49"/>
    <property type="match status" value="1"/>
</dbReference>
<evidence type="ECO:0000256" key="6">
    <source>
        <dbReference type="SAM" id="Phobius"/>
    </source>
</evidence>
<name>A0ABQ6LFS2_9RHOB</name>
<keyword evidence="6" id="KW-0472">Membrane</keyword>
<dbReference type="PANTHER" id="PTHR42987:SF6">
    <property type="entry name" value="PROTEINASE IV"/>
    <property type="match status" value="1"/>
</dbReference>
<dbReference type="InterPro" id="IPR029045">
    <property type="entry name" value="ClpP/crotonase-like_dom_sf"/>
</dbReference>
<dbReference type="InterPro" id="IPR002142">
    <property type="entry name" value="Peptidase_S49"/>
</dbReference>
<keyword evidence="4" id="KW-0720">Serine protease</keyword>
<reference evidence="8 9" key="1">
    <citation type="submission" date="2023-04" db="EMBL/GenBank/DDBJ databases">
        <title>Marinoamorphus aggregata gen. nov., sp. Nov., isolate from tissue of brittle star Ophioplocus japonicus.</title>
        <authorList>
            <person name="Kawano K."/>
            <person name="Sawayama S."/>
            <person name="Nakagawa S."/>
        </authorList>
    </citation>
    <scope>NUCLEOTIDE SEQUENCE [LARGE SCALE GENOMIC DNA]</scope>
    <source>
        <strain evidence="8 9">NKW23</strain>
    </source>
</reference>
<sequence>MRRSSAAGRAGPGRRAANRPLRPCQTGRAALPLCTRIGNRRQPMPATADAIIERRRLRKRLAFWRILAILAILAVVVALVPWRAAKGGGAHVARIEINGVIVSDRDRQAALKRIAEDDDVKALIVSISSPGGTVVGSEALFDGLRAVAAEKPVVAVLGEVAASGGYVAAMGADRIFARRNTITGSIGVVSSVPDATRLLERLGVSFTEIKSSPLKAAPNPVSPHTPEQIAAMEALVLDAYGWFTGLVSERRGLEGPRLAEVADGRVFSGAQAAALGLVDALGDESAARDWLAETHDISAELRQRDYRWDKTDLPFPFGDIEERMRAWLPAAPVQFAPGPQLLAIWTG</sequence>
<organism evidence="8 9">
    <name type="scientific">Paralimibaculum aggregatum</name>
    <dbReference type="NCBI Taxonomy" id="3036245"/>
    <lineage>
        <taxon>Bacteria</taxon>
        <taxon>Pseudomonadati</taxon>
        <taxon>Pseudomonadota</taxon>
        <taxon>Alphaproteobacteria</taxon>
        <taxon>Rhodobacterales</taxon>
        <taxon>Paracoccaceae</taxon>
        <taxon>Paralimibaculum</taxon>
    </lineage>
</organism>
<evidence type="ECO:0000256" key="2">
    <source>
        <dbReference type="ARBA" id="ARBA00022670"/>
    </source>
</evidence>
<dbReference type="CDD" id="cd07023">
    <property type="entry name" value="S49_Sppa_N_C"/>
    <property type="match status" value="1"/>
</dbReference>
<evidence type="ECO:0000256" key="1">
    <source>
        <dbReference type="ARBA" id="ARBA00008683"/>
    </source>
</evidence>
<keyword evidence="3" id="KW-0378">Hydrolase</keyword>
<feature type="region of interest" description="Disordered" evidence="5">
    <location>
        <begin position="1"/>
        <end position="22"/>
    </location>
</feature>
<dbReference type="InterPro" id="IPR047272">
    <property type="entry name" value="S49_SppA_C"/>
</dbReference>
<proteinExistence type="inferred from homology"/>
<dbReference type="InterPro" id="IPR001907">
    <property type="entry name" value="ClpP"/>
</dbReference>
<dbReference type="Gene3D" id="6.20.330.10">
    <property type="match status" value="1"/>
</dbReference>
<feature type="domain" description="Peptidase S49" evidence="7">
    <location>
        <begin position="147"/>
        <end position="296"/>
    </location>
</feature>
<evidence type="ECO:0000313" key="9">
    <source>
        <dbReference type="Proteomes" id="UP001239909"/>
    </source>
</evidence>
<dbReference type="EMBL" id="BSYI01000008">
    <property type="protein sequence ID" value="GMG82174.1"/>
    <property type="molecule type" value="Genomic_DNA"/>
</dbReference>
<evidence type="ECO:0000313" key="8">
    <source>
        <dbReference type="EMBL" id="GMG82174.1"/>
    </source>
</evidence>
<keyword evidence="6" id="KW-0812">Transmembrane</keyword>
<feature type="transmembrane region" description="Helical" evidence="6">
    <location>
        <begin position="62"/>
        <end position="82"/>
    </location>
</feature>
<dbReference type="InterPro" id="IPR004635">
    <property type="entry name" value="Pept_S49_SppA"/>
</dbReference>
<protein>
    <submittedName>
        <fullName evidence="8">Signal peptide peptidase SppA</fullName>
    </submittedName>
</protein>
<comment type="caution">
    <text evidence="8">The sequence shown here is derived from an EMBL/GenBank/DDBJ whole genome shotgun (WGS) entry which is preliminary data.</text>
</comment>
<keyword evidence="2" id="KW-0645">Protease</keyword>
<evidence type="ECO:0000256" key="3">
    <source>
        <dbReference type="ARBA" id="ARBA00022801"/>
    </source>
</evidence>
<dbReference type="Pfam" id="PF01343">
    <property type="entry name" value="Peptidase_S49"/>
    <property type="match status" value="1"/>
</dbReference>
<dbReference type="NCBIfam" id="TIGR00706">
    <property type="entry name" value="SppA_dom"/>
    <property type="match status" value="1"/>
</dbReference>
<evidence type="ECO:0000259" key="7">
    <source>
        <dbReference type="Pfam" id="PF01343"/>
    </source>
</evidence>
<evidence type="ECO:0000256" key="4">
    <source>
        <dbReference type="ARBA" id="ARBA00022825"/>
    </source>
</evidence>
<dbReference type="Gene3D" id="3.90.226.10">
    <property type="entry name" value="2-enoyl-CoA Hydratase, Chain A, domain 1"/>
    <property type="match status" value="1"/>
</dbReference>
<accession>A0ABQ6LFS2</accession>
<dbReference type="Proteomes" id="UP001239909">
    <property type="component" value="Unassembled WGS sequence"/>
</dbReference>
<keyword evidence="9" id="KW-1185">Reference proteome</keyword>
<evidence type="ECO:0000256" key="5">
    <source>
        <dbReference type="SAM" id="MobiDB-lite"/>
    </source>
</evidence>
<dbReference type="SUPFAM" id="SSF52096">
    <property type="entry name" value="ClpP/crotonase"/>
    <property type="match status" value="1"/>
</dbReference>
<dbReference type="PRINTS" id="PR00127">
    <property type="entry name" value="CLPPROTEASEP"/>
</dbReference>
<keyword evidence="6" id="KW-1133">Transmembrane helix</keyword>
<gene>
    <name evidence="8" type="primary">sppA</name>
    <name evidence="8" type="ORF">LNKW23_13870</name>
</gene>